<reference evidence="5 6" key="1">
    <citation type="submission" date="2019-02" db="EMBL/GenBank/DDBJ databases">
        <title>Sequencing the genomes of 1000 actinobacteria strains.</title>
        <authorList>
            <person name="Klenk H.-P."/>
        </authorList>
    </citation>
    <scope>NUCLEOTIDE SEQUENCE [LARGE SCALE GENOMIC DNA]</scope>
    <source>
        <strain evidence="5 6">DSM 45779</strain>
    </source>
</reference>
<dbReference type="EMBL" id="SHKL01000001">
    <property type="protein sequence ID" value="RZT85485.1"/>
    <property type="molecule type" value="Genomic_DNA"/>
</dbReference>
<organism evidence="5 6">
    <name type="scientific">Pseudonocardia sediminis</name>
    <dbReference type="NCBI Taxonomy" id="1397368"/>
    <lineage>
        <taxon>Bacteria</taxon>
        <taxon>Bacillati</taxon>
        <taxon>Actinomycetota</taxon>
        <taxon>Actinomycetes</taxon>
        <taxon>Pseudonocardiales</taxon>
        <taxon>Pseudonocardiaceae</taxon>
        <taxon>Pseudonocardia</taxon>
    </lineage>
</organism>
<evidence type="ECO:0000313" key="5">
    <source>
        <dbReference type="EMBL" id="RZT85485.1"/>
    </source>
</evidence>
<evidence type="ECO:0000256" key="1">
    <source>
        <dbReference type="ARBA" id="ARBA00023015"/>
    </source>
</evidence>
<dbReference type="Pfam" id="PF20240">
    <property type="entry name" value="DUF6597"/>
    <property type="match status" value="1"/>
</dbReference>
<protein>
    <submittedName>
        <fullName evidence="5">Helix-turn-helix protein</fullName>
    </submittedName>
</protein>
<dbReference type="InterPro" id="IPR018060">
    <property type="entry name" value="HTH_AraC"/>
</dbReference>
<evidence type="ECO:0000256" key="3">
    <source>
        <dbReference type="ARBA" id="ARBA00023163"/>
    </source>
</evidence>
<dbReference type="Gene3D" id="1.10.10.60">
    <property type="entry name" value="Homeodomain-like"/>
    <property type="match status" value="1"/>
</dbReference>
<dbReference type="PROSITE" id="PS01124">
    <property type="entry name" value="HTH_ARAC_FAMILY_2"/>
    <property type="match status" value="1"/>
</dbReference>
<keyword evidence="1" id="KW-0805">Transcription regulation</keyword>
<dbReference type="Proteomes" id="UP000291591">
    <property type="component" value="Unassembled WGS sequence"/>
</dbReference>
<dbReference type="GO" id="GO:0043565">
    <property type="term" value="F:sequence-specific DNA binding"/>
    <property type="evidence" value="ECO:0007669"/>
    <property type="project" value="InterPro"/>
</dbReference>
<keyword evidence="3" id="KW-0804">Transcription</keyword>
<keyword evidence="6" id="KW-1185">Reference proteome</keyword>
<dbReference type="AlphaFoldDB" id="A0A4Q7UUQ3"/>
<proteinExistence type="predicted"/>
<accession>A0A4Q7UUQ3</accession>
<dbReference type="OrthoDB" id="2559672at2"/>
<comment type="caution">
    <text evidence="5">The sequence shown here is derived from an EMBL/GenBank/DDBJ whole genome shotgun (WGS) entry which is preliminary data.</text>
</comment>
<gene>
    <name evidence="5" type="ORF">EV383_2351</name>
</gene>
<dbReference type="PANTHER" id="PTHR46796:SF15">
    <property type="entry name" value="BLL1074 PROTEIN"/>
    <property type="match status" value="1"/>
</dbReference>
<dbReference type="InterPro" id="IPR046532">
    <property type="entry name" value="DUF6597"/>
</dbReference>
<evidence type="ECO:0000313" key="6">
    <source>
        <dbReference type="Proteomes" id="UP000291591"/>
    </source>
</evidence>
<dbReference type="SMART" id="SM00342">
    <property type="entry name" value="HTH_ARAC"/>
    <property type="match status" value="1"/>
</dbReference>
<dbReference type="RefSeq" id="WP_130289935.1">
    <property type="nucleotide sequence ID" value="NZ_SHKL01000001.1"/>
</dbReference>
<sequence length="255" mass="27966">MARDPRELDGAWTRFQRHEFPDPAPDLAPFVAGYWAVSWDYDTPYRQKIAPYPQVHLTVRPGAEPEVHGVSRRHVVRVLEGTGRVVGAAFRPGAFRAFLDGPVSALTDRTVPAGSVPGLRGRPDEPVDASSLESWLRSLLPGTEPPEGGREAGDAVALAAADRSIGRVDQLADATGSSVRRLQRLFAEHVGVGPKWVIRRYRLHEVTERMAAGDAIDWAGLAADLGYTDQPHLVRDVTGLFGEPPTHYARRYPGR</sequence>
<dbReference type="Pfam" id="PF12833">
    <property type="entry name" value="HTH_18"/>
    <property type="match status" value="1"/>
</dbReference>
<dbReference type="GO" id="GO:0003700">
    <property type="term" value="F:DNA-binding transcription factor activity"/>
    <property type="evidence" value="ECO:0007669"/>
    <property type="project" value="InterPro"/>
</dbReference>
<keyword evidence="2" id="KW-0238">DNA-binding</keyword>
<dbReference type="PANTHER" id="PTHR46796">
    <property type="entry name" value="HTH-TYPE TRANSCRIPTIONAL ACTIVATOR RHAS-RELATED"/>
    <property type="match status" value="1"/>
</dbReference>
<name>A0A4Q7UUQ3_PSEST</name>
<dbReference type="InterPro" id="IPR050204">
    <property type="entry name" value="AraC_XylS_family_regulators"/>
</dbReference>
<evidence type="ECO:0000256" key="2">
    <source>
        <dbReference type="ARBA" id="ARBA00023125"/>
    </source>
</evidence>
<evidence type="ECO:0000259" key="4">
    <source>
        <dbReference type="PROSITE" id="PS01124"/>
    </source>
</evidence>
<feature type="domain" description="HTH araC/xylS-type" evidence="4">
    <location>
        <begin position="167"/>
        <end position="251"/>
    </location>
</feature>